<dbReference type="AlphaFoldDB" id="A0A3T0MZK6"/>
<dbReference type="PANTHER" id="PTHR23416:SF23">
    <property type="entry name" value="ACETYLTRANSFERASE C18B11.09C-RELATED"/>
    <property type="match status" value="1"/>
</dbReference>
<dbReference type="SUPFAM" id="SSF51161">
    <property type="entry name" value="Trimeric LpxA-like enzymes"/>
    <property type="match status" value="1"/>
</dbReference>
<dbReference type="PANTHER" id="PTHR23416">
    <property type="entry name" value="SIALIC ACID SYNTHASE-RELATED"/>
    <property type="match status" value="1"/>
</dbReference>
<reference evidence="3 4" key="1">
    <citation type="submission" date="2018-10" db="EMBL/GenBank/DDBJ databases">
        <title>Parasedimentitalea marina sp. nov., a psychrophilic bacterium isolated from deep seawater of the New Britain Trench.</title>
        <authorList>
            <person name="Cao J."/>
        </authorList>
    </citation>
    <scope>NUCLEOTIDE SEQUENCE [LARGE SCALE GENOMIC DNA]</scope>
    <source>
        <strain evidence="3 4">W43</strain>
    </source>
</reference>
<name>A0A3T0MZK6_9RHOB</name>
<dbReference type="Gene3D" id="2.160.10.10">
    <property type="entry name" value="Hexapeptide repeat proteins"/>
    <property type="match status" value="1"/>
</dbReference>
<dbReference type="InterPro" id="IPR001451">
    <property type="entry name" value="Hexapep"/>
</dbReference>
<evidence type="ECO:0000256" key="1">
    <source>
        <dbReference type="ARBA" id="ARBA00007274"/>
    </source>
</evidence>
<keyword evidence="2 3" id="KW-0808">Transferase</keyword>
<dbReference type="InterPro" id="IPR051159">
    <property type="entry name" value="Hexapeptide_acetyltransf"/>
</dbReference>
<organism evidence="3 4">
    <name type="scientific">Parasedimentitalea marina</name>
    <dbReference type="NCBI Taxonomy" id="2483033"/>
    <lineage>
        <taxon>Bacteria</taxon>
        <taxon>Pseudomonadati</taxon>
        <taxon>Pseudomonadota</taxon>
        <taxon>Alphaproteobacteria</taxon>
        <taxon>Rhodobacterales</taxon>
        <taxon>Paracoccaceae</taxon>
        <taxon>Parasedimentitalea</taxon>
    </lineage>
</organism>
<evidence type="ECO:0000313" key="4">
    <source>
        <dbReference type="Proteomes" id="UP000283063"/>
    </source>
</evidence>
<dbReference type="GO" id="GO:0008374">
    <property type="term" value="F:O-acyltransferase activity"/>
    <property type="evidence" value="ECO:0007669"/>
    <property type="project" value="TreeGrafter"/>
</dbReference>
<comment type="similarity">
    <text evidence="1">Belongs to the transferase hexapeptide repeat family.</text>
</comment>
<dbReference type="InterPro" id="IPR011004">
    <property type="entry name" value="Trimer_LpxA-like_sf"/>
</dbReference>
<evidence type="ECO:0000256" key="2">
    <source>
        <dbReference type="ARBA" id="ARBA00022679"/>
    </source>
</evidence>
<dbReference type="KEGG" id="sedi:EBB79_04415"/>
<dbReference type="EMBL" id="CP033219">
    <property type="protein sequence ID" value="AZV77206.1"/>
    <property type="molecule type" value="Genomic_DNA"/>
</dbReference>
<keyword evidence="4" id="KW-1185">Reference proteome</keyword>
<dbReference type="CDD" id="cd03349">
    <property type="entry name" value="LbH_XAT"/>
    <property type="match status" value="1"/>
</dbReference>
<dbReference type="Proteomes" id="UP000283063">
    <property type="component" value="Chromosome"/>
</dbReference>
<dbReference type="Pfam" id="PF14602">
    <property type="entry name" value="Hexapep_2"/>
    <property type="match status" value="1"/>
</dbReference>
<gene>
    <name evidence="3" type="ORF">EBB79_04415</name>
</gene>
<sequence>MLTRCPLIRFTRWPSGLRTRNVRPITYRPRRRRHFGVQGENRGLSFDETVAPLSIGHDVWIGQNVLLKGGISIGDGAVIAAGPVVTKDVEPYSIVGGNPATVIKSRFSDEIICDLIGLQWWAYKYDSLQLLEFSDPKTFIRDFPTSEQLKLLPEQRLKVIEHIKMYRKDNARNTEHG</sequence>
<proteinExistence type="inferred from homology"/>
<evidence type="ECO:0000313" key="3">
    <source>
        <dbReference type="EMBL" id="AZV77206.1"/>
    </source>
</evidence>
<accession>A0A3T0MZK6</accession>
<protein>
    <submittedName>
        <fullName evidence="3">Antibiotic acetyltransferase</fullName>
    </submittedName>
</protein>
<dbReference type="OrthoDB" id="9815592at2"/>